<dbReference type="AlphaFoldDB" id="A0A1Y5SDB8"/>
<dbReference type="GO" id="GO:0030638">
    <property type="term" value="P:polyketide metabolic process"/>
    <property type="evidence" value="ECO:0007669"/>
    <property type="project" value="InterPro"/>
</dbReference>
<evidence type="ECO:0000313" key="2">
    <source>
        <dbReference type="EMBL" id="SLN38017.1"/>
    </source>
</evidence>
<accession>A0A1Y5SDB8</accession>
<evidence type="ECO:0000256" key="1">
    <source>
        <dbReference type="SAM" id="SignalP"/>
    </source>
</evidence>
<dbReference type="InterPro" id="IPR009959">
    <property type="entry name" value="Cyclase_SnoaL-like"/>
</dbReference>
<evidence type="ECO:0000313" key="3">
    <source>
        <dbReference type="Proteomes" id="UP000193307"/>
    </source>
</evidence>
<dbReference type="STRING" id="658057.SAMN04488032_103131"/>
<dbReference type="Proteomes" id="UP000193307">
    <property type="component" value="Unassembled WGS sequence"/>
</dbReference>
<dbReference type="EMBL" id="FWFW01000004">
    <property type="protein sequence ID" value="SLN38017.1"/>
    <property type="molecule type" value="Genomic_DNA"/>
</dbReference>
<sequence length="156" mass="16726">MTLKTLFASAALATLATGAFADDTATVTTFYDLLSNPGSAEYVSAFEAATSEDWTSMGDYSGNNKTREAFLGQVGGFGQLMPDLNWAIQDMHQDGNTVIVRSRATGTPVAPFFGVDGEGRSFDIMTIDIHELEDGVITQTYHVEDWAGALQQLSGQ</sequence>
<reference evidence="2 3" key="1">
    <citation type="submission" date="2017-03" db="EMBL/GenBank/DDBJ databases">
        <authorList>
            <person name="Afonso C.L."/>
            <person name="Miller P.J."/>
            <person name="Scott M.A."/>
            <person name="Spackman E."/>
            <person name="Goraichik I."/>
            <person name="Dimitrov K.M."/>
            <person name="Suarez D.L."/>
            <person name="Swayne D.E."/>
        </authorList>
    </citation>
    <scope>NUCLEOTIDE SEQUENCE [LARGE SCALE GENOMIC DNA]</scope>
    <source>
        <strain evidence="2 3">CECT 7971</strain>
    </source>
</reference>
<gene>
    <name evidence="2" type="ORF">PAM7971_01684</name>
</gene>
<keyword evidence="3" id="KW-1185">Reference proteome</keyword>
<dbReference type="Pfam" id="PF07366">
    <property type="entry name" value="SnoaL"/>
    <property type="match status" value="1"/>
</dbReference>
<dbReference type="PANTHER" id="PTHR38436:SF1">
    <property type="entry name" value="ESTER CYCLASE"/>
    <property type="match status" value="1"/>
</dbReference>
<dbReference type="SUPFAM" id="SSF54427">
    <property type="entry name" value="NTF2-like"/>
    <property type="match status" value="1"/>
</dbReference>
<dbReference type="Gene3D" id="3.10.450.50">
    <property type="match status" value="1"/>
</dbReference>
<name>A0A1Y5SDB8_9RHOB</name>
<proteinExistence type="predicted"/>
<dbReference type="InterPro" id="IPR032710">
    <property type="entry name" value="NTF2-like_dom_sf"/>
</dbReference>
<feature type="chain" id="PRO_5010994001" evidence="1">
    <location>
        <begin position="22"/>
        <end position="156"/>
    </location>
</feature>
<feature type="signal peptide" evidence="1">
    <location>
        <begin position="1"/>
        <end position="21"/>
    </location>
</feature>
<dbReference type="PANTHER" id="PTHR38436">
    <property type="entry name" value="POLYKETIDE CYCLASE SNOAL-LIKE DOMAIN"/>
    <property type="match status" value="1"/>
</dbReference>
<dbReference type="OrthoDB" id="9182871at2"/>
<organism evidence="2 3">
    <name type="scientific">Pacificibacter marinus</name>
    <dbReference type="NCBI Taxonomy" id="658057"/>
    <lineage>
        <taxon>Bacteria</taxon>
        <taxon>Pseudomonadati</taxon>
        <taxon>Pseudomonadota</taxon>
        <taxon>Alphaproteobacteria</taxon>
        <taxon>Rhodobacterales</taxon>
        <taxon>Roseobacteraceae</taxon>
        <taxon>Pacificibacter</taxon>
    </lineage>
</organism>
<keyword evidence="1" id="KW-0732">Signal</keyword>
<dbReference type="RefSeq" id="WP_085848633.1">
    <property type="nucleotide sequence ID" value="NZ_FNZV01000003.1"/>
</dbReference>
<protein>
    <submittedName>
        <fullName evidence="2">SnoaL-like polyketide cyclase</fullName>
    </submittedName>
</protein>